<dbReference type="Pfam" id="PF06452">
    <property type="entry name" value="CBM9_1"/>
    <property type="match status" value="1"/>
</dbReference>
<reference evidence="3 4" key="1">
    <citation type="submission" date="2021-04" db="EMBL/GenBank/DDBJ databases">
        <authorList>
            <person name="Ivanova A."/>
        </authorList>
    </citation>
    <scope>NUCLEOTIDE SEQUENCE [LARGE SCALE GENOMIC DNA]</scope>
    <source>
        <strain evidence="3 4">G18</strain>
    </source>
</reference>
<organism evidence="3 4">
    <name type="scientific">Gemmata palustris</name>
    <dbReference type="NCBI Taxonomy" id="2822762"/>
    <lineage>
        <taxon>Bacteria</taxon>
        <taxon>Pseudomonadati</taxon>
        <taxon>Planctomycetota</taxon>
        <taxon>Planctomycetia</taxon>
        <taxon>Gemmatales</taxon>
        <taxon>Gemmataceae</taxon>
        <taxon>Gemmata</taxon>
    </lineage>
</organism>
<dbReference type="Proteomes" id="UP000676565">
    <property type="component" value="Unassembled WGS sequence"/>
</dbReference>
<name>A0ABS5BN94_9BACT</name>
<proteinExistence type="predicted"/>
<dbReference type="EMBL" id="JAGKQQ010000001">
    <property type="protein sequence ID" value="MBP3955157.1"/>
    <property type="molecule type" value="Genomic_DNA"/>
</dbReference>
<dbReference type="SUPFAM" id="SSF49344">
    <property type="entry name" value="CBD9-like"/>
    <property type="match status" value="1"/>
</dbReference>
<accession>A0ABS5BN94</accession>
<evidence type="ECO:0000313" key="3">
    <source>
        <dbReference type="EMBL" id="MBP3955157.1"/>
    </source>
</evidence>
<dbReference type="Gene3D" id="2.60.40.1190">
    <property type="match status" value="1"/>
</dbReference>
<dbReference type="InterPro" id="IPR010502">
    <property type="entry name" value="Carb-bd_dom_fam9"/>
</dbReference>
<protein>
    <submittedName>
        <fullName evidence="3">Carbohydrate-binding family 9-like protein</fullName>
    </submittedName>
</protein>
<keyword evidence="1" id="KW-0732">Signal</keyword>
<evidence type="ECO:0000256" key="1">
    <source>
        <dbReference type="SAM" id="SignalP"/>
    </source>
</evidence>
<sequence>MLRSLAAVIAVGSVIGLALVPHATGAAPAEPDVLSPFPHPKGYVCYRAAGPVAIDGDLKDAAWDAVPWTDTFADIEGDKQPKPRFRTRVKMLWDDEALYIAAELEEPDVWATLKEHDSVIFADNDFEVFLDPDGDNHLYGELELNALNTTWDLLLTKPYKDGGNAVNAWEITGLKTAVKVNGTLNDPRDKDTGWTIEIKWPWKGLKELSGRPMPPKDGDQWRINFSRVEWDTELVGGKTQKVKGKPEHNWVWSPQGLIDMHRPERWGFLQFSTAKPGEAKFKPDVDWDIRDTLHRCYYAQRAYHKKNGKYTPTVADLGLKDLPGRVQAQTTRTGFEVSWMDRDTNPQKPIYTITHDARIRKE</sequence>
<dbReference type="RefSeq" id="WP_210653252.1">
    <property type="nucleotide sequence ID" value="NZ_JAGKQQ010000001.1"/>
</dbReference>
<dbReference type="PANTHER" id="PTHR35532">
    <property type="entry name" value="SIMILAR TO POLYHYDROXYALKANOATE DEPOLYMERASE"/>
    <property type="match status" value="1"/>
</dbReference>
<evidence type="ECO:0000259" key="2">
    <source>
        <dbReference type="Pfam" id="PF06452"/>
    </source>
</evidence>
<feature type="domain" description="Carbohydrate-binding" evidence="2">
    <location>
        <begin position="54"/>
        <end position="205"/>
    </location>
</feature>
<keyword evidence="4" id="KW-1185">Reference proteome</keyword>
<gene>
    <name evidence="3" type="ORF">J8F10_07670</name>
</gene>
<feature type="chain" id="PRO_5046817769" evidence="1">
    <location>
        <begin position="24"/>
        <end position="362"/>
    </location>
</feature>
<comment type="caution">
    <text evidence="3">The sequence shown here is derived from an EMBL/GenBank/DDBJ whole genome shotgun (WGS) entry which is preliminary data.</text>
</comment>
<evidence type="ECO:0000313" key="4">
    <source>
        <dbReference type="Proteomes" id="UP000676565"/>
    </source>
</evidence>
<dbReference type="PANTHER" id="PTHR35532:SF5">
    <property type="entry name" value="CARBOHYDRATE-BINDING DOMAIN-CONTAINING PROTEIN"/>
    <property type="match status" value="1"/>
</dbReference>
<dbReference type="CDD" id="cd09620">
    <property type="entry name" value="CBM9_like_3"/>
    <property type="match status" value="1"/>
</dbReference>
<feature type="signal peptide" evidence="1">
    <location>
        <begin position="1"/>
        <end position="23"/>
    </location>
</feature>